<dbReference type="PANTHER" id="PTHR46072">
    <property type="entry name" value="AMIDASE-RELATED-RELATED"/>
    <property type="match status" value="1"/>
</dbReference>
<dbReference type="PIRSF" id="PIRSF001221">
    <property type="entry name" value="Amidase_fungi"/>
    <property type="match status" value="1"/>
</dbReference>
<dbReference type="Proteomes" id="UP001610563">
    <property type="component" value="Unassembled WGS sequence"/>
</dbReference>
<keyword evidence="5" id="KW-1185">Reference proteome</keyword>
<dbReference type="EMBL" id="JBFTWV010000231">
    <property type="protein sequence ID" value="KAL2783508.1"/>
    <property type="molecule type" value="Genomic_DNA"/>
</dbReference>
<dbReference type="Pfam" id="PF01425">
    <property type="entry name" value="Amidase"/>
    <property type="match status" value="1"/>
</dbReference>
<sequence>MNPHEGDTPAWQIKASKKRRECNDRIPKEWLIPQTLWETLPLPLEENKVNLMELDVIRRTNKYTVASLFAKPSTGEFIALEVATAYCKRAAVAGQLTLFPSTIARAKELDTMRESGQLKGPLHGLPISVKDCLHVAGTQATIGFTAYLDQLPSDENSCLIDMLLDLGAVRYVKTNVPQTMMTADSENIIFGRALNPWNTTLTAGRSSGGEGALIALRRSPLGIGTDVAGSIRIPALCCGLYGFKPSACRIPNSRQQEYGTGGLRTIYGSVGPLANDIDALEILTRAVLRANSRPAVYDLGVLDTPWREIGPTKPRLRFGFLLVDPTFPLHPPVRAALEEAAFRLGEAGHEIVPLPAEECHIPYSLEVVWKVVAQGGEPPIASRAVIERLAKELGLRFVPGFEDRTPLERLSTLNVKPGEIIKNWHTLWRKYDLDAVICPPAPNTAVERDMYGLTPYTSFLNLLDYPACVIPFRRAGKFPMPRGKKGNNGRLLEGAPCSVQVFTSRVRAEECLAISKVVDRCLHGDVTT</sequence>
<dbReference type="InterPro" id="IPR023631">
    <property type="entry name" value="Amidase_dom"/>
</dbReference>
<dbReference type="PANTHER" id="PTHR46072:SF3">
    <property type="entry name" value="AMIDASE"/>
    <property type="match status" value="1"/>
</dbReference>
<comment type="similarity">
    <text evidence="1">Belongs to the amidase family.</text>
</comment>
<feature type="domain" description="Amidase" evidence="3">
    <location>
        <begin position="82"/>
        <end position="512"/>
    </location>
</feature>
<evidence type="ECO:0000256" key="2">
    <source>
        <dbReference type="ARBA" id="ARBA00022801"/>
    </source>
</evidence>
<evidence type="ECO:0000256" key="1">
    <source>
        <dbReference type="ARBA" id="ARBA00009199"/>
    </source>
</evidence>
<name>A0ABR4FKE0_9EURO</name>
<dbReference type="Gene3D" id="3.90.1300.10">
    <property type="entry name" value="Amidase signature (AS) domain"/>
    <property type="match status" value="1"/>
</dbReference>
<gene>
    <name evidence="4" type="ORF">BJX66DRAFT_330595</name>
</gene>
<keyword evidence="2" id="KW-0378">Hydrolase</keyword>
<accession>A0ABR4FKE0</accession>
<organism evidence="4 5">
    <name type="scientific">Aspergillus keveii</name>
    <dbReference type="NCBI Taxonomy" id="714993"/>
    <lineage>
        <taxon>Eukaryota</taxon>
        <taxon>Fungi</taxon>
        <taxon>Dikarya</taxon>
        <taxon>Ascomycota</taxon>
        <taxon>Pezizomycotina</taxon>
        <taxon>Eurotiomycetes</taxon>
        <taxon>Eurotiomycetidae</taxon>
        <taxon>Eurotiales</taxon>
        <taxon>Aspergillaceae</taxon>
        <taxon>Aspergillus</taxon>
        <taxon>Aspergillus subgen. Nidulantes</taxon>
    </lineage>
</organism>
<evidence type="ECO:0000313" key="4">
    <source>
        <dbReference type="EMBL" id="KAL2783508.1"/>
    </source>
</evidence>
<dbReference type="SUPFAM" id="SSF75304">
    <property type="entry name" value="Amidase signature (AS) enzymes"/>
    <property type="match status" value="1"/>
</dbReference>
<evidence type="ECO:0000313" key="5">
    <source>
        <dbReference type="Proteomes" id="UP001610563"/>
    </source>
</evidence>
<proteinExistence type="inferred from homology"/>
<reference evidence="4 5" key="1">
    <citation type="submission" date="2024-07" db="EMBL/GenBank/DDBJ databases">
        <title>Section-level genome sequencing and comparative genomics of Aspergillus sections Usti and Cavernicolus.</title>
        <authorList>
            <consortium name="Lawrence Berkeley National Laboratory"/>
            <person name="Nybo J.L."/>
            <person name="Vesth T.C."/>
            <person name="Theobald S."/>
            <person name="Frisvad J.C."/>
            <person name="Larsen T.O."/>
            <person name="Kjaerboelling I."/>
            <person name="Rothschild-Mancinelli K."/>
            <person name="Lyhne E.K."/>
            <person name="Kogle M.E."/>
            <person name="Barry K."/>
            <person name="Clum A."/>
            <person name="Na H."/>
            <person name="Ledsgaard L."/>
            <person name="Lin J."/>
            <person name="Lipzen A."/>
            <person name="Kuo A."/>
            <person name="Riley R."/>
            <person name="Mondo S."/>
            <person name="Labutti K."/>
            <person name="Haridas S."/>
            <person name="Pangalinan J."/>
            <person name="Salamov A.A."/>
            <person name="Simmons B.A."/>
            <person name="Magnuson J.K."/>
            <person name="Chen J."/>
            <person name="Drula E."/>
            <person name="Henrissat B."/>
            <person name="Wiebenga A."/>
            <person name="Lubbers R.J."/>
            <person name="Gomes A.C."/>
            <person name="Makela M.R."/>
            <person name="Stajich J."/>
            <person name="Grigoriev I.V."/>
            <person name="Mortensen U.H."/>
            <person name="De Vries R.P."/>
            <person name="Baker S.E."/>
            <person name="Andersen M.R."/>
        </authorList>
    </citation>
    <scope>NUCLEOTIDE SEQUENCE [LARGE SCALE GENOMIC DNA]</scope>
    <source>
        <strain evidence="4 5">CBS 209.92</strain>
    </source>
</reference>
<dbReference type="InterPro" id="IPR036928">
    <property type="entry name" value="AS_sf"/>
</dbReference>
<comment type="caution">
    <text evidence="4">The sequence shown here is derived from an EMBL/GenBank/DDBJ whole genome shotgun (WGS) entry which is preliminary data.</text>
</comment>
<evidence type="ECO:0000259" key="3">
    <source>
        <dbReference type="Pfam" id="PF01425"/>
    </source>
</evidence>
<protein>
    <submittedName>
        <fullName evidence="4">Amidase signature domain-containing protein</fullName>
    </submittedName>
</protein>